<keyword evidence="3" id="KW-1185">Reference proteome</keyword>
<dbReference type="AlphaFoldDB" id="A0A3N4MLK9"/>
<gene>
    <name evidence="2" type="ORF">L211DRAFT_253174</name>
</gene>
<evidence type="ECO:0000313" key="3">
    <source>
        <dbReference type="Proteomes" id="UP000267821"/>
    </source>
</evidence>
<feature type="region of interest" description="Disordered" evidence="1">
    <location>
        <begin position="24"/>
        <end position="51"/>
    </location>
</feature>
<proteinExistence type="predicted"/>
<feature type="compositionally biased region" description="Basic and acidic residues" evidence="1">
    <location>
        <begin position="27"/>
        <end position="39"/>
    </location>
</feature>
<organism evidence="2 3">
    <name type="scientific">Terfezia boudieri ATCC MYA-4762</name>
    <dbReference type="NCBI Taxonomy" id="1051890"/>
    <lineage>
        <taxon>Eukaryota</taxon>
        <taxon>Fungi</taxon>
        <taxon>Dikarya</taxon>
        <taxon>Ascomycota</taxon>
        <taxon>Pezizomycotina</taxon>
        <taxon>Pezizomycetes</taxon>
        <taxon>Pezizales</taxon>
        <taxon>Pezizaceae</taxon>
        <taxon>Terfezia</taxon>
    </lineage>
</organism>
<protein>
    <submittedName>
        <fullName evidence="2">Uncharacterized protein</fullName>
    </submittedName>
</protein>
<sequence length="163" mass="18285">MGLFCAQGSNLSISNHLPISEQPINSHVDKPCKSPEPRHLAGKRTAPRCSQQGYPRGHTITIFFEVFNPSCLPHTITTSTGHWPTIAVGTPTPRTRRMQCRYPIITPKKVSSTFGTSCRSDLVEYWDLADTGNRTASTETISPHYYHHHQYRNYNIHGSGHNS</sequence>
<reference evidence="2 3" key="1">
    <citation type="journal article" date="2018" name="Nat. Ecol. Evol.">
        <title>Pezizomycetes genomes reveal the molecular basis of ectomycorrhizal truffle lifestyle.</title>
        <authorList>
            <person name="Murat C."/>
            <person name="Payen T."/>
            <person name="Noel B."/>
            <person name="Kuo A."/>
            <person name="Morin E."/>
            <person name="Chen J."/>
            <person name="Kohler A."/>
            <person name="Krizsan K."/>
            <person name="Balestrini R."/>
            <person name="Da Silva C."/>
            <person name="Montanini B."/>
            <person name="Hainaut M."/>
            <person name="Levati E."/>
            <person name="Barry K.W."/>
            <person name="Belfiori B."/>
            <person name="Cichocki N."/>
            <person name="Clum A."/>
            <person name="Dockter R.B."/>
            <person name="Fauchery L."/>
            <person name="Guy J."/>
            <person name="Iotti M."/>
            <person name="Le Tacon F."/>
            <person name="Lindquist E.A."/>
            <person name="Lipzen A."/>
            <person name="Malagnac F."/>
            <person name="Mello A."/>
            <person name="Molinier V."/>
            <person name="Miyauchi S."/>
            <person name="Poulain J."/>
            <person name="Riccioni C."/>
            <person name="Rubini A."/>
            <person name="Sitrit Y."/>
            <person name="Splivallo R."/>
            <person name="Traeger S."/>
            <person name="Wang M."/>
            <person name="Zifcakova L."/>
            <person name="Wipf D."/>
            <person name="Zambonelli A."/>
            <person name="Paolocci F."/>
            <person name="Nowrousian M."/>
            <person name="Ottonello S."/>
            <person name="Baldrian P."/>
            <person name="Spatafora J.W."/>
            <person name="Henrissat B."/>
            <person name="Nagy L.G."/>
            <person name="Aury J.M."/>
            <person name="Wincker P."/>
            <person name="Grigoriev I.V."/>
            <person name="Bonfante P."/>
            <person name="Martin F.M."/>
        </authorList>
    </citation>
    <scope>NUCLEOTIDE SEQUENCE [LARGE SCALE GENOMIC DNA]</scope>
    <source>
        <strain evidence="2 3">ATCC MYA-4762</strain>
    </source>
</reference>
<evidence type="ECO:0000313" key="2">
    <source>
        <dbReference type="EMBL" id="RPB29025.1"/>
    </source>
</evidence>
<dbReference type="InParanoid" id="A0A3N4MLK9"/>
<dbReference type="EMBL" id="ML121528">
    <property type="protein sequence ID" value="RPB29025.1"/>
    <property type="molecule type" value="Genomic_DNA"/>
</dbReference>
<evidence type="ECO:0000256" key="1">
    <source>
        <dbReference type="SAM" id="MobiDB-lite"/>
    </source>
</evidence>
<name>A0A3N4MLK9_9PEZI</name>
<accession>A0A3N4MLK9</accession>
<dbReference type="Proteomes" id="UP000267821">
    <property type="component" value="Unassembled WGS sequence"/>
</dbReference>